<dbReference type="GO" id="GO:0097347">
    <property type="term" value="C:TAM protein secretion complex"/>
    <property type="evidence" value="ECO:0007669"/>
    <property type="project" value="TreeGrafter"/>
</dbReference>
<sequence length="1215" mass="132820">MISAARAGLRVSIWSLFMGTPRLSLLEASDLALVWPPPFGFQGFLKSPAPQGPTDSEITWPPKFEPLLERLVLKNSKIYLETPTQNTIPLTYQAFILSTVGLDIDLKMSSWEDIDLELEASSVNAALAASSLIEETSIEIDASIRGTHVGIQKIKTTGERLNLDARILGQLKLPTRTGRSAAGRLDSIKFNATGKANADLSLLGSILDLSDTRGPIKGDFNFDGTIPFNSNAKFEYKVKGSGKAQDAQLSGFRLFDSSAKFEIDSDAVKLPEVNILVGERALGTAKGEIKLNKSMDFDFRAAPEGLPLHTLLQALDVDFDLIDTGIQSPNLRIQGHGEPLLIKVGATAQFNDLTLPTMAYSHEKHPHPPDCRFDFHLLVTSSQLDFNGTKGFCFNTPEDQHPRITAGNYNAPTGATHVSPLTFGGQIVFGSRLQLYAHSDALDLNLANYYAQVPLSGQATLHTAIHGPFSQVKIDNSIEAKDVTVAGVPLGQVRGQAAVVGEHLEWKEVVIRPAEGGALQLRDGRMNFDDDLTFRTKVLVEAVDAKTVEQAVHASDPNLNFAMAIQSLSGELTGPLLRPFAMTGQIRSTIRDISLDKERLADSVYFSLEAKDSGWTTDDLTISLSSLVLKVKAQMARKPTTKAPPESASDSSNEDVWSSLGLNLDDPVAIEFSTVQHKPGLAAREATTSVDDHLTHLPFVGAKLKDIGLSGLFLAKGKFSGNLSHLQGNVQGSVDQPKVFGSTLSPINFRGFLNSGKLDIMLDHSGSAFEGRLSMDLAEKGVPYEWFYHFNKMDLRPLGTNLFHADPRNYIYLTADWRMKGKFDDWWRSTGELEIKDLRGKYVSDVAAQTRSMQLRQEAPVTLIFSKAGWKFKDDKDLYLSGQNLQLRVSMNDSRPPEHLGIKIDGIVDVALAKEFSQSIDTAQGKVRVTCDITGPATSPDITVDATDLKNTPFIAATWSPVSIGFADLRPPLKNMKFHVIYKNGKIIIDQFTASKGSGTISANGSLNVSDSSPEETHLDLILDDATFIFPVAFLKSFETQISGNISVTGKGLPFKVAGDLVINKARSTKEVDIRNEIINALRQKSFTTTIVQETPSVLLDLNVRADQSVNIHNRNIQGILSSNLSIRGTDIEPSVSGQVEINKGRFIYKRDFTITRGLLLFDDPVKPDPSLDIVAQSEVDAYRVYISITGRGSNPTVEFSIDPPTRENGESIKK</sequence>
<evidence type="ECO:0000256" key="4">
    <source>
        <dbReference type="ARBA" id="ARBA00023136"/>
    </source>
</evidence>
<gene>
    <name evidence="6" type="ORF">E3A20_12000</name>
</gene>
<comment type="subcellular location">
    <subcellularLocation>
        <location evidence="1">Membrane</location>
        <topology evidence="1">Single-pass membrane protein</topology>
    </subcellularLocation>
</comment>
<reference evidence="6 7" key="2">
    <citation type="submission" date="2019-08" db="EMBL/GenBank/DDBJ databases">
        <authorList>
            <person name="Henke P."/>
        </authorList>
    </citation>
    <scope>NUCLEOTIDE SEQUENCE [LARGE SCALE GENOMIC DNA]</scope>
    <source>
        <strain evidence="6">Phe10_nw2017</strain>
    </source>
</reference>
<dbReference type="GO" id="GO:0009306">
    <property type="term" value="P:protein secretion"/>
    <property type="evidence" value="ECO:0007669"/>
    <property type="project" value="InterPro"/>
</dbReference>
<dbReference type="InterPro" id="IPR007452">
    <property type="entry name" value="TamB_C"/>
</dbReference>
<evidence type="ECO:0000256" key="1">
    <source>
        <dbReference type="ARBA" id="ARBA00004167"/>
    </source>
</evidence>
<protein>
    <recommendedName>
        <fullName evidence="5">Translocation and assembly module TamB C-terminal domain-containing protein</fullName>
    </recommendedName>
</protein>
<dbReference type="Pfam" id="PF04357">
    <property type="entry name" value="TamB"/>
    <property type="match status" value="1"/>
</dbReference>
<evidence type="ECO:0000256" key="2">
    <source>
        <dbReference type="ARBA" id="ARBA00022692"/>
    </source>
</evidence>
<dbReference type="AlphaFoldDB" id="A0A5C6M9Q8"/>
<keyword evidence="3" id="KW-1133">Transmembrane helix</keyword>
<keyword evidence="7" id="KW-1185">Reference proteome</keyword>
<evidence type="ECO:0000259" key="5">
    <source>
        <dbReference type="Pfam" id="PF04357"/>
    </source>
</evidence>
<dbReference type="PANTHER" id="PTHR36985">
    <property type="entry name" value="TRANSLOCATION AND ASSEMBLY MODULE SUBUNIT TAMB"/>
    <property type="match status" value="1"/>
</dbReference>
<evidence type="ECO:0000313" key="7">
    <source>
        <dbReference type="Proteomes" id="UP000321083"/>
    </source>
</evidence>
<dbReference type="EMBL" id="SRHE01000209">
    <property type="protein sequence ID" value="TWW09671.1"/>
    <property type="molecule type" value="Genomic_DNA"/>
</dbReference>
<evidence type="ECO:0000256" key="3">
    <source>
        <dbReference type="ARBA" id="ARBA00022989"/>
    </source>
</evidence>
<reference evidence="6 7" key="1">
    <citation type="submission" date="2019-08" db="EMBL/GenBank/DDBJ databases">
        <title>100 year-old enigma solved: identification of Planctomyces bekefii, the type genus and species of the phylum Planctomycetes.</title>
        <authorList>
            <person name="Svetlana D.N."/>
            <person name="Overmann J."/>
        </authorList>
    </citation>
    <scope>NUCLEOTIDE SEQUENCE [LARGE SCALE GENOMIC DNA]</scope>
    <source>
        <strain evidence="6">Phe10_nw2017</strain>
    </source>
</reference>
<name>A0A5C6M9Q8_9PLAN</name>
<keyword evidence="2" id="KW-0812">Transmembrane</keyword>
<dbReference type="PANTHER" id="PTHR36985:SF1">
    <property type="entry name" value="TRANSLOCATION AND ASSEMBLY MODULE SUBUNIT TAMB"/>
    <property type="match status" value="1"/>
</dbReference>
<evidence type="ECO:0000313" key="6">
    <source>
        <dbReference type="EMBL" id="TWW09671.1"/>
    </source>
</evidence>
<proteinExistence type="predicted"/>
<feature type="domain" description="Translocation and assembly module TamB C-terminal" evidence="5">
    <location>
        <begin position="991"/>
        <end position="1209"/>
    </location>
</feature>
<dbReference type="Proteomes" id="UP000321083">
    <property type="component" value="Unassembled WGS sequence"/>
</dbReference>
<organism evidence="6 7">
    <name type="scientific">Planctomyces bekefii</name>
    <dbReference type="NCBI Taxonomy" id="1653850"/>
    <lineage>
        <taxon>Bacteria</taxon>
        <taxon>Pseudomonadati</taxon>
        <taxon>Planctomycetota</taxon>
        <taxon>Planctomycetia</taxon>
        <taxon>Planctomycetales</taxon>
        <taxon>Planctomycetaceae</taxon>
        <taxon>Planctomyces</taxon>
    </lineage>
</organism>
<comment type="caution">
    <text evidence="6">The sequence shown here is derived from an EMBL/GenBank/DDBJ whole genome shotgun (WGS) entry which is preliminary data.</text>
</comment>
<accession>A0A5C6M9Q8</accession>
<keyword evidence="4" id="KW-0472">Membrane</keyword>
<feature type="non-terminal residue" evidence="6">
    <location>
        <position position="1215"/>
    </location>
</feature>
<dbReference type="GO" id="GO:0005886">
    <property type="term" value="C:plasma membrane"/>
    <property type="evidence" value="ECO:0007669"/>
    <property type="project" value="InterPro"/>
</dbReference>